<dbReference type="InterPro" id="IPR012338">
    <property type="entry name" value="Beta-lactam/transpept-like"/>
</dbReference>
<reference evidence="1" key="1">
    <citation type="submission" date="2020-10" db="EMBL/GenBank/DDBJ databases">
        <title>Microbiome of the Black Sea water column analyzed by genome centric metagenomics.</title>
        <authorList>
            <person name="Cabello-Yeves P.J."/>
            <person name="Callieri C."/>
            <person name="Picazo A."/>
            <person name="Mehrshad M."/>
            <person name="Haro-Moreno J.M."/>
            <person name="Roda-Garcia J."/>
            <person name="Dzembekova N."/>
            <person name="Slabakova V."/>
            <person name="Slabakova N."/>
            <person name="Moncheva S."/>
            <person name="Rodriguez-Valera F."/>
        </authorList>
    </citation>
    <scope>NUCLEOTIDE SEQUENCE</scope>
    <source>
        <strain evidence="1">BS30m-G43</strain>
    </source>
</reference>
<evidence type="ECO:0000313" key="1">
    <source>
        <dbReference type="EMBL" id="MBL6902652.1"/>
    </source>
</evidence>
<organism evidence="1 2">
    <name type="scientific">SAR86 cluster bacterium</name>
    <dbReference type="NCBI Taxonomy" id="2030880"/>
    <lineage>
        <taxon>Bacteria</taxon>
        <taxon>Pseudomonadati</taxon>
        <taxon>Pseudomonadota</taxon>
        <taxon>Gammaproteobacteria</taxon>
        <taxon>SAR86 cluster</taxon>
    </lineage>
</organism>
<accession>A0A937LZX2</accession>
<dbReference type="Proteomes" id="UP000705230">
    <property type="component" value="Unassembled WGS sequence"/>
</dbReference>
<protein>
    <recommendedName>
        <fullName evidence="3">Beta-lactamase-related domain-containing protein</fullName>
    </recommendedName>
</protein>
<dbReference type="Gene3D" id="3.40.710.10">
    <property type="entry name" value="DD-peptidase/beta-lactamase superfamily"/>
    <property type="match status" value="1"/>
</dbReference>
<comment type="caution">
    <text evidence="1">The sequence shown here is derived from an EMBL/GenBank/DDBJ whole genome shotgun (WGS) entry which is preliminary data.</text>
</comment>
<dbReference type="AlphaFoldDB" id="A0A937LZX2"/>
<evidence type="ECO:0000313" key="2">
    <source>
        <dbReference type="Proteomes" id="UP000705230"/>
    </source>
</evidence>
<name>A0A937LZX2_9GAMM</name>
<proteinExistence type="predicted"/>
<evidence type="ECO:0008006" key="3">
    <source>
        <dbReference type="Google" id="ProtNLM"/>
    </source>
</evidence>
<gene>
    <name evidence="1" type="ORF">ISR29_00425</name>
</gene>
<dbReference type="EMBL" id="JADHSG010000001">
    <property type="protein sequence ID" value="MBL6902652.1"/>
    <property type="molecule type" value="Genomic_DNA"/>
</dbReference>
<sequence>MDVLWGNERLTNTYSYKEINKLTIEGLEDSKPISGILSLEKDAIGKGYTVLVDDRKIYKNIHEDIPTFSLGFISNRGKAYPSITKIIQTDHPFWNIQFGIGTSKKDKQSSNTLVVLPFSLVHKNANCVHSGLAIFAISTANIISNILFEIASETCAYYKFDLVGLYPVSFSEANINKIESIDLKKLEGNPTPVRPIEDLYSKFSLNNDSFLNSTYINPSNVSLFGVIDENNHYVSSCNTRLGEYPFCDQLLLPSYSLAKSIAGSLSLSLIENEFGPISNLMVNDLVKECDQRKWKGVSLGNLSDMATGQYINATHDRDESGASSTQFIFNLLTHKEKLNKACKAFPRKTKPGRKFVYHTSDTYILGSAMNNFLKLNTRYEDYFNDFLIPFFKKNNFSQASESVLRTDDNVNQPYTGWGMFFIREDLEHISSIMHKVMNNNSENSKFLHEALNPKTDNSLSAIPGVNIYYNNGFWSRKFDKSIFNCKEDVWVPFMSGFGGITFAFFPNGMTYYYFSDGYEYAWESAVFSSNSIKPFC</sequence>
<dbReference type="SUPFAM" id="SSF56601">
    <property type="entry name" value="beta-lactamase/transpeptidase-like"/>
    <property type="match status" value="1"/>
</dbReference>